<dbReference type="GeneID" id="81124391"/>
<dbReference type="InterPro" id="IPR027417">
    <property type="entry name" value="P-loop_NTPase"/>
</dbReference>
<dbReference type="RefSeq" id="WP_284032531.1">
    <property type="nucleotide sequence ID" value="NZ_CP126154.1"/>
</dbReference>
<comment type="caution">
    <text evidence="2">The sequence shown here is derived from an EMBL/GenBank/DDBJ whole genome shotgun (WGS) entry which is preliminary data.</text>
</comment>
<keyword evidence="3" id="KW-1185">Reference proteome</keyword>
<organism evidence="2 3">
    <name type="scientific">Halobaculum lipolyticum</name>
    <dbReference type="NCBI Taxonomy" id="3032001"/>
    <lineage>
        <taxon>Archaea</taxon>
        <taxon>Methanobacteriati</taxon>
        <taxon>Methanobacteriota</taxon>
        <taxon>Stenosarchaea group</taxon>
        <taxon>Halobacteria</taxon>
        <taxon>Halobacteriales</taxon>
        <taxon>Haloferacaceae</taxon>
        <taxon>Halobaculum</taxon>
    </lineage>
</organism>
<gene>
    <name evidence="2" type="ORF">ACFQL9_12565</name>
</gene>
<dbReference type="Gene3D" id="3.40.50.300">
    <property type="entry name" value="P-loop containing nucleotide triphosphate hydrolases"/>
    <property type="match status" value="1"/>
</dbReference>
<sequence>MTDRQYLQITPSPDPLPADRVTDQFGQLHRAIADHLVEICLVSDGEHVTYSIGTATVKFDSLRRVVNRIVPDSYACTVLEADPLGSLPQDALAIAELHGVGERSRDWQTRLRPPSLSDAPEQHDTARVEDAPGLPLTSIAEGLTTCSGPAAYQALLRPKPDWSGEAELRVSDLDRARDTLGQRLVGSILPAEHERDDGHTNDRHAPSRSAHRRGDAGSIPGTRIDAILAKSARNCYTVNARFLAAGSNAHAVVEDLATTFTPVGGSFYDLRPVVHDESPHDLTTAVTQRSIRTPSLPRRLGHRLPFTSNRSPQIVADSTTVPHFALLDGSVLTDASRQAMRALPSERTGLNPPAADALSEYDHGLEIGRPRRRDGASDESTVALPPSLQPLHTAWFGKTGSGKSTALIRAITANHKATDGADICILPKGDDMATTLVRTHYAEHGHVENVYYFDCSDILPALSMFDIRGDLAAGVPRTTAVQDITDHYIELLRAVTGAESFDSAVRSPDVIRYLVKALFDAEYGADAFAHRDLERVIHRFRREGEPPLVSNEDLRGMLAGVTENDPRAFDRIMQGVANRVEKVPLDDRLARVFNHVATEETPAFDLATVLDEDALVIIDTGGLRAKSQQSLALVLLSNLWTALRQRSRRHEAEASGDSLPLVNVYIEEAADLAVSDLLSDLLAQSRSFGLAITLAMQFPGQLREADPEAYSELMNNVSTLVTGNVALDTQLQQRLATDELAGEEIGTRLRALSRGEWLVTLPAPFDEPEPQPFVVNSLPLPRGHPERDMEWSDARRAGFEAERVAAIERTREHAGLQLADAGTADVAVSAGTLGSDRPAPAVDSALATAERLPEEVHYNAAAHAVVCDTCDARYEPTVDGVCRGVDCCGEVENIDRDDVPICEVPLTLSEGERNATEWDHTQLLFLQAVYSAQQRRFDPLAYDLLLDGMDDLQSDCGLDDAAVEELLGAGLLRHDGDTPHRLYTVTPEGRRLLQEPHREGDAHGHGAGDVAESSLHTLLVALGRRYIEAEYVADAASAAVEARSYYDVPDGEGRYDAVGLDGDGGVVVTLEAERVNGDVYTAVPEDYDKLAAPEPEAAIWVTVNGTAANEVLHVLNRPAHGEPRVTKQYSENSPPSQWRIDEPGFTELQTATMLVRDLDLDLEFVHEVGHQKS</sequence>
<dbReference type="AlphaFoldDB" id="A0ABD5WB48"/>
<feature type="region of interest" description="Disordered" evidence="1">
    <location>
        <begin position="186"/>
        <end position="220"/>
    </location>
</feature>
<dbReference type="PANTHER" id="PTHR30121:SF6">
    <property type="entry name" value="SLR6007 PROTEIN"/>
    <property type="match status" value="1"/>
</dbReference>
<name>A0ABD5WB48_9EURY</name>
<dbReference type="EMBL" id="JBHTAH010000011">
    <property type="protein sequence ID" value="MFC7070477.1"/>
    <property type="molecule type" value="Genomic_DNA"/>
</dbReference>
<protein>
    <recommendedName>
        <fullName evidence="4">ATP-binding protein</fullName>
    </recommendedName>
</protein>
<evidence type="ECO:0000313" key="2">
    <source>
        <dbReference type="EMBL" id="MFC7070477.1"/>
    </source>
</evidence>
<proteinExistence type="predicted"/>
<evidence type="ECO:0000256" key="1">
    <source>
        <dbReference type="SAM" id="MobiDB-lite"/>
    </source>
</evidence>
<feature type="region of interest" description="Disordered" evidence="1">
    <location>
        <begin position="105"/>
        <end position="126"/>
    </location>
</feature>
<dbReference type="InterPro" id="IPR051162">
    <property type="entry name" value="T4SS_component"/>
</dbReference>
<dbReference type="SUPFAM" id="SSF52540">
    <property type="entry name" value="P-loop containing nucleoside triphosphate hydrolases"/>
    <property type="match status" value="1"/>
</dbReference>
<dbReference type="PANTHER" id="PTHR30121">
    <property type="entry name" value="UNCHARACTERIZED PROTEIN YJGR-RELATED"/>
    <property type="match status" value="1"/>
</dbReference>
<accession>A0ABD5WB48</accession>
<reference evidence="2 3" key="1">
    <citation type="journal article" date="2019" name="Int. J. Syst. Evol. Microbiol.">
        <title>The Global Catalogue of Microorganisms (GCM) 10K type strain sequencing project: providing services to taxonomists for standard genome sequencing and annotation.</title>
        <authorList>
            <consortium name="The Broad Institute Genomics Platform"/>
            <consortium name="The Broad Institute Genome Sequencing Center for Infectious Disease"/>
            <person name="Wu L."/>
            <person name="Ma J."/>
        </authorList>
    </citation>
    <scope>NUCLEOTIDE SEQUENCE [LARGE SCALE GENOMIC DNA]</scope>
    <source>
        <strain evidence="2 3">DT31</strain>
    </source>
</reference>
<dbReference type="CDD" id="cd01127">
    <property type="entry name" value="TrwB_TraG_TraD_VirD4"/>
    <property type="match status" value="1"/>
</dbReference>
<feature type="compositionally biased region" description="Basic and acidic residues" evidence="1">
    <location>
        <begin position="191"/>
        <end position="205"/>
    </location>
</feature>
<evidence type="ECO:0000313" key="3">
    <source>
        <dbReference type="Proteomes" id="UP001596461"/>
    </source>
</evidence>
<evidence type="ECO:0008006" key="4">
    <source>
        <dbReference type="Google" id="ProtNLM"/>
    </source>
</evidence>
<dbReference type="Proteomes" id="UP001596461">
    <property type="component" value="Unassembled WGS sequence"/>
</dbReference>